<reference evidence="1" key="1">
    <citation type="submission" date="2019-04" db="EMBL/GenBank/DDBJ databases">
        <title>Microbes associate with the intestines of laboratory mice.</title>
        <authorList>
            <person name="Navarre W."/>
            <person name="Wong E."/>
            <person name="Huang K."/>
            <person name="Tropini C."/>
            <person name="Ng K."/>
            <person name="Yu B."/>
        </authorList>
    </citation>
    <scope>NUCLEOTIDE SEQUENCE</scope>
    <source>
        <strain evidence="1">NM01_1-7b</strain>
    </source>
</reference>
<organism evidence="1 2">
    <name type="scientific">Petralouisia muris</name>
    <dbReference type="NCBI Taxonomy" id="3032872"/>
    <lineage>
        <taxon>Bacteria</taxon>
        <taxon>Bacillati</taxon>
        <taxon>Bacillota</taxon>
        <taxon>Clostridia</taxon>
        <taxon>Lachnospirales</taxon>
        <taxon>Lachnospiraceae</taxon>
        <taxon>Petralouisia</taxon>
    </lineage>
</organism>
<evidence type="ECO:0000313" key="1">
    <source>
        <dbReference type="EMBL" id="TGY90847.1"/>
    </source>
</evidence>
<evidence type="ECO:0000313" key="2">
    <source>
        <dbReference type="Proteomes" id="UP000304953"/>
    </source>
</evidence>
<dbReference type="Proteomes" id="UP000304953">
    <property type="component" value="Unassembled WGS sequence"/>
</dbReference>
<protein>
    <submittedName>
        <fullName evidence="1">Uncharacterized protein</fullName>
    </submittedName>
</protein>
<accession>A0AC61RPF2</accession>
<proteinExistence type="predicted"/>
<gene>
    <name evidence="1" type="ORF">E5329_23995</name>
</gene>
<keyword evidence="2" id="KW-1185">Reference proteome</keyword>
<comment type="caution">
    <text evidence="1">The sequence shown here is derived from an EMBL/GenBank/DDBJ whole genome shotgun (WGS) entry which is preliminary data.</text>
</comment>
<name>A0AC61RPF2_9FIRM</name>
<dbReference type="EMBL" id="SRYA01000081">
    <property type="protein sequence ID" value="TGY90847.1"/>
    <property type="molecule type" value="Genomic_DNA"/>
</dbReference>
<sequence length="65" mass="7632">MEPPKKLITRILEFAFMLALSAFLINTAAYWILEVWPILLAIAIVVMVVIIIYRIRKHKHDLGQW</sequence>